<dbReference type="EMBL" id="PKMF04000555">
    <property type="protein sequence ID" value="KAK7826146.1"/>
    <property type="molecule type" value="Genomic_DNA"/>
</dbReference>
<gene>
    <name evidence="3" type="primary">ILL6_0</name>
    <name evidence="3" type="ORF">CFP56_032449</name>
</gene>
<dbReference type="PANTHER" id="PTHR11014">
    <property type="entry name" value="PEPTIDASE M20 FAMILY MEMBER"/>
    <property type="match status" value="1"/>
</dbReference>
<dbReference type="GO" id="GO:0016787">
    <property type="term" value="F:hydrolase activity"/>
    <property type="evidence" value="ECO:0007669"/>
    <property type="project" value="UniProtKB-KW"/>
</dbReference>
<dbReference type="Gene3D" id="3.40.630.10">
    <property type="entry name" value="Zn peptidases"/>
    <property type="match status" value="1"/>
</dbReference>
<feature type="region of interest" description="Disordered" evidence="1">
    <location>
        <begin position="43"/>
        <end position="64"/>
    </location>
</feature>
<dbReference type="AlphaFoldDB" id="A0AAW0JJ61"/>
<feature type="compositionally biased region" description="Polar residues" evidence="1">
    <location>
        <begin position="43"/>
        <end position="59"/>
    </location>
</feature>
<sequence length="165" mass="18413">MMFSIVVVMLTFNSIIPLAEPITTTENDRSFFDPSCSSCTTGLSLRPSSSSHKNKSTAGSPLIPSTEGEVWTKEAVLGLARRPETVEWLKSLRRRIHSNPELAFEEVETSKLIRDELDRMDITYKYPLAKTGIRAWIGTGSPPFVAIRADMDALPIQRKEKLGET</sequence>
<organism evidence="3 4">
    <name type="scientific">Quercus suber</name>
    <name type="common">Cork oak</name>
    <dbReference type="NCBI Taxonomy" id="58331"/>
    <lineage>
        <taxon>Eukaryota</taxon>
        <taxon>Viridiplantae</taxon>
        <taxon>Streptophyta</taxon>
        <taxon>Embryophyta</taxon>
        <taxon>Tracheophyta</taxon>
        <taxon>Spermatophyta</taxon>
        <taxon>Magnoliopsida</taxon>
        <taxon>eudicotyledons</taxon>
        <taxon>Gunneridae</taxon>
        <taxon>Pentapetalae</taxon>
        <taxon>rosids</taxon>
        <taxon>fabids</taxon>
        <taxon>Fagales</taxon>
        <taxon>Fagaceae</taxon>
        <taxon>Quercus</taxon>
    </lineage>
</organism>
<dbReference type="InterPro" id="IPR017439">
    <property type="entry name" value="Amidohydrolase"/>
</dbReference>
<name>A0AAW0JJ61_QUESU</name>
<accession>A0AAW0JJ61</accession>
<dbReference type="Proteomes" id="UP000237347">
    <property type="component" value="Unassembled WGS sequence"/>
</dbReference>
<keyword evidence="4" id="KW-1185">Reference proteome</keyword>
<evidence type="ECO:0000313" key="4">
    <source>
        <dbReference type="Proteomes" id="UP000237347"/>
    </source>
</evidence>
<protein>
    <submittedName>
        <fullName evidence="3">Iaa-amino acid hydrolase ilr1-like 6</fullName>
    </submittedName>
</protein>
<dbReference type="GO" id="GO:0009694">
    <property type="term" value="P:jasmonic acid metabolic process"/>
    <property type="evidence" value="ECO:0007669"/>
    <property type="project" value="TreeGrafter"/>
</dbReference>
<evidence type="ECO:0000256" key="2">
    <source>
        <dbReference type="SAM" id="SignalP"/>
    </source>
</evidence>
<reference evidence="3 4" key="1">
    <citation type="journal article" date="2018" name="Sci. Data">
        <title>The draft genome sequence of cork oak.</title>
        <authorList>
            <person name="Ramos A.M."/>
            <person name="Usie A."/>
            <person name="Barbosa P."/>
            <person name="Barros P.M."/>
            <person name="Capote T."/>
            <person name="Chaves I."/>
            <person name="Simoes F."/>
            <person name="Abreu I."/>
            <person name="Carrasquinho I."/>
            <person name="Faro C."/>
            <person name="Guimaraes J.B."/>
            <person name="Mendonca D."/>
            <person name="Nobrega F."/>
            <person name="Rodrigues L."/>
            <person name="Saibo N.J.M."/>
            <person name="Varela M.C."/>
            <person name="Egas C."/>
            <person name="Matos J."/>
            <person name="Miguel C.M."/>
            <person name="Oliveira M.M."/>
            <person name="Ricardo C.P."/>
            <person name="Goncalves S."/>
        </authorList>
    </citation>
    <scope>NUCLEOTIDE SEQUENCE [LARGE SCALE GENOMIC DNA]</scope>
    <source>
        <strain evidence="4">cv. HL8</strain>
    </source>
</reference>
<keyword evidence="2" id="KW-0732">Signal</keyword>
<dbReference type="SUPFAM" id="SSF53187">
    <property type="entry name" value="Zn-dependent exopeptidases"/>
    <property type="match status" value="1"/>
</dbReference>
<evidence type="ECO:0000313" key="3">
    <source>
        <dbReference type="EMBL" id="KAK7826146.1"/>
    </source>
</evidence>
<proteinExistence type="predicted"/>
<evidence type="ECO:0000256" key="1">
    <source>
        <dbReference type="SAM" id="MobiDB-lite"/>
    </source>
</evidence>
<dbReference type="PANTHER" id="PTHR11014:SF62">
    <property type="entry name" value="IAA-AMINO ACID HYDROLASE ILR1-LIKE 6"/>
    <property type="match status" value="1"/>
</dbReference>
<comment type="caution">
    <text evidence="3">The sequence shown here is derived from an EMBL/GenBank/DDBJ whole genome shotgun (WGS) entry which is preliminary data.</text>
</comment>
<feature type="chain" id="PRO_5043575554" evidence="2">
    <location>
        <begin position="22"/>
        <end position="165"/>
    </location>
</feature>
<feature type="signal peptide" evidence="2">
    <location>
        <begin position="1"/>
        <end position="21"/>
    </location>
</feature>